<name>K4KNC2_SIMAS</name>
<feature type="transmembrane region" description="Helical" evidence="1">
    <location>
        <begin position="38"/>
        <end position="60"/>
    </location>
</feature>
<keyword evidence="1" id="KW-1133">Transmembrane helix</keyword>
<protein>
    <recommendedName>
        <fullName evidence="4">DUF2909 domain-containing protein</fullName>
    </recommendedName>
</protein>
<proteinExistence type="predicted"/>
<keyword evidence="1" id="KW-0472">Membrane</keyword>
<evidence type="ECO:0008006" key="4">
    <source>
        <dbReference type="Google" id="ProtNLM"/>
    </source>
</evidence>
<accession>K4KNC2</accession>
<dbReference type="HOGENOM" id="CLU_162755_1_0_6"/>
<evidence type="ECO:0000256" key="1">
    <source>
        <dbReference type="SAM" id="Phobius"/>
    </source>
</evidence>
<evidence type="ECO:0000313" key="2">
    <source>
        <dbReference type="EMBL" id="AFU99618.2"/>
    </source>
</evidence>
<dbReference type="Proteomes" id="UP000000466">
    <property type="component" value="Chromosome"/>
</dbReference>
<feature type="transmembrane region" description="Helical" evidence="1">
    <location>
        <begin position="6"/>
        <end position="26"/>
    </location>
</feature>
<evidence type="ECO:0000313" key="3">
    <source>
        <dbReference type="Proteomes" id="UP000000466"/>
    </source>
</evidence>
<dbReference type="EMBL" id="CP003746">
    <property type="protein sequence ID" value="AFU99618.2"/>
    <property type="molecule type" value="Genomic_DNA"/>
</dbReference>
<gene>
    <name evidence="2" type="ordered locus">M5M_12290</name>
</gene>
<dbReference type="OrthoDB" id="7068201at2"/>
<organism evidence="2 3">
    <name type="scientific">Simiduia agarivorans (strain DSM 21679 / JCM 13881 / BCRC 17597 / SA1)</name>
    <dbReference type="NCBI Taxonomy" id="1117647"/>
    <lineage>
        <taxon>Bacteria</taxon>
        <taxon>Pseudomonadati</taxon>
        <taxon>Pseudomonadota</taxon>
        <taxon>Gammaproteobacteria</taxon>
        <taxon>Cellvibrionales</taxon>
        <taxon>Cellvibrionaceae</taxon>
        <taxon>Simiduia</taxon>
    </lineage>
</organism>
<reference evidence="2 3" key="1">
    <citation type="journal article" date="2013" name="Genome Announc.">
        <title>Complete genome sequence of Simiduia agarivorans SA1(T), a marine bacterium able to degrade a variety of polysaccharides.</title>
        <authorList>
            <person name="Lin S.Y."/>
            <person name="Shieh W.Y."/>
            <person name="Chen J.S."/>
            <person name="Tang S.L."/>
        </authorList>
    </citation>
    <scope>NUCLEOTIDE SEQUENCE [LARGE SCALE GENOMIC DNA]</scope>
    <source>
        <strain evidence="3">DSM 21679 / JCM 13881 / BCRC 17597 / SA1</strain>
    </source>
</reference>
<dbReference type="STRING" id="1117647.M5M_12290"/>
<sequence length="75" mass="8140">MWLKAIIVLLFLAVLASLSSGLVFLLKDIGQTDSRRTLYALGIRVSLAACLLAAIAWGFYSGELASTAPWDRALR</sequence>
<dbReference type="NCBIfam" id="NF033233">
    <property type="entry name" value="twin_helix"/>
    <property type="match status" value="1"/>
</dbReference>
<dbReference type="Pfam" id="PF11137">
    <property type="entry name" value="DUF2909"/>
    <property type="match status" value="1"/>
</dbReference>
<dbReference type="eggNOG" id="ENOG50334B6">
    <property type="taxonomic scope" value="Bacteria"/>
</dbReference>
<dbReference type="AlphaFoldDB" id="K4KNC2"/>
<keyword evidence="1" id="KW-0812">Transmembrane</keyword>
<dbReference type="KEGG" id="saga:M5M_12290"/>
<dbReference type="RefSeq" id="WP_015047783.1">
    <property type="nucleotide sequence ID" value="NC_018868.3"/>
</dbReference>
<dbReference type="InterPro" id="IPR021313">
    <property type="entry name" value="DUF2909"/>
</dbReference>
<keyword evidence="3" id="KW-1185">Reference proteome</keyword>